<reference evidence="5 6" key="1">
    <citation type="submission" date="2014-02" db="EMBL/GenBank/DDBJ databases">
        <title>Diversity of Thermotogales isolates from hydrothermal vents.</title>
        <authorList>
            <person name="Haverkamp T.H.A."/>
            <person name="Lossouarn J."/>
            <person name="Geslin C."/>
            <person name="Nesbo C.L."/>
        </authorList>
    </citation>
    <scope>NUCLEOTIDE SEQUENCE [LARGE SCALE GENOMIC DNA]</scope>
    <source>
        <strain evidence="5 6">431</strain>
    </source>
</reference>
<dbReference type="RefSeq" id="WP_231109737.1">
    <property type="nucleotide sequence ID" value="NZ_CP007389.1"/>
</dbReference>
<dbReference type="InterPro" id="IPR003607">
    <property type="entry name" value="HD/PDEase_dom"/>
</dbReference>
<feature type="transmembrane region" description="Helical" evidence="2">
    <location>
        <begin position="20"/>
        <end position="37"/>
    </location>
</feature>
<dbReference type="SMART" id="SM00471">
    <property type="entry name" value="HDc"/>
    <property type="match status" value="1"/>
</dbReference>
<dbReference type="PROSITE" id="PS51831">
    <property type="entry name" value="HD"/>
    <property type="match status" value="1"/>
</dbReference>
<organism evidence="5 6">
    <name type="scientific">Thermosipho melanesiensis</name>
    <dbReference type="NCBI Taxonomy" id="46541"/>
    <lineage>
        <taxon>Bacteria</taxon>
        <taxon>Thermotogati</taxon>
        <taxon>Thermotogota</taxon>
        <taxon>Thermotogae</taxon>
        <taxon>Thermotogales</taxon>
        <taxon>Fervidobacteriaceae</taxon>
        <taxon>Thermosipho</taxon>
    </lineage>
</organism>
<dbReference type="GO" id="GO:0016301">
    <property type="term" value="F:kinase activity"/>
    <property type="evidence" value="ECO:0007669"/>
    <property type="project" value="UniProtKB-KW"/>
</dbReference>
<sequence length="480" mass="55917">MKSLERRIDKLKAAKSFLTFAYLILIVFIVVIFNYFVKTTLEDSSIVFTKYFDNLILNKQFLVAKLDSDFFDPVLNRSFKGILNEGPNKYIKGIYYAFDTLKYVERCENGYCLYEIPIYLFNLNIDSIKYYDVIVSDKVVFSSENLKIGSNYEKGFFEESTISEFGFTFVVGYKTKFVLMFNLYIVLIFTIAYFLSYFLFYNEEKKIKRMDNVLKNLNKELIKVYEDFEKNKELKEFNISKTHIESVNVLQENINKLFVEFKRIFGEYERTAQMLESTMAELEETNAELVEKNLQIISALAEAVELKDSVTGNHSRNVMELSLYLAKKFNIKEPAEIEAIKYGAILHDIGKIGIPEHILNKPGKLNDEEFEIMKKHTIYGEKIIKAIPGWSLVADIIRHHHENWDGSGYPDGLKDGEISLRAQIVSIVDVFVALTEDRPYRKGLTIEKTLSIMKEMVGIKFSEKLFEKFLEVLREKGYLS</sequence>
<evidence type="ECO:0000256" key="1">
    <source>
        <dbReference type="SAM" id="Coils"/>
    </source>
</evidence>
<feature type="transmembrane region" description="Helical" evidence="2">
    <location>
        <begin position="177"/>
        <end position="200"/>
    </location>
</feature>
<keyword evidence="5" id="KW-0418">Kinase</keyword>
<evidence type="ECO:0000259" key="4">
    <source>
        <dbReference type="PROSITE" id="PS51832"/>
    </source>
</evidence>
<dbReference type="PANTHER" id="PTHR43155:SF2">
    <property type="entry name" value="CYCLIC DI-GMP PHOSPHODIESTERASE PA4108"/>
    <property type="match status" value="1"/>
</dbReference>
<dbReference type="PROSITE" id="PS51832">
    <property type="entry name" value="HD_GYP"/>
    <property type="match status" value="1"/>
</dbReference>
<dbReference type="Pfam" id="PF13487">
    <property type="entry name" value="HD_5"/>
    <property type="match status" value="1"/>
</dbReference>
<feature type="coiled-coil region" evidence="1">
    <location>
        <begin position="265"/>
        <end position="302"/>
    </location>
</feature>
<keyword evidence="5" id="KW-0808">Transferase</keyword>
<evidence type="ECO:0000259" key="3">
    <source>
        <dbReference type="PROSITE" id="PS51831"/>
    </source>
</evidence>
<keyword evidence="2" id="KW-1133">Transmembrane helix</keyword>
<accession>A0ABN4UYQ8</accession>
<dbReference type="InterPro" id="IPR006674">
    <property type="entry name" value="HD_domain"/>
</dbReference>
<keyword evidence="2" id="KW-0472">Membrane</keyword>
<dbReference type="InterPro" id="IPR037522">
    <property type="entry name" value="HD_GYP_dom"/>
</dbReference>
<dbReference type="NCBIfam" id="TIGR00277">
    <property type="entry name" value="HDIG"/>
    <property type="match status" value="1"/>
</dbReference>
<proteinExistence type="predicted"/>
<dbReference type="PANTHER" id="PTHR43155">
    <property type="entry name" value="CYCLIC DI-GMP PHOSPHODIESTERASE PA4108-RELATED"/>
    <property type="match status" value="1"/>
</dbReference>
<gene>
    <name evidence="5" type="ORF">BW47_08615</name>
</gene>
<keyword evidence="1" id="KW-0175">Coiled coil</keyword>
<keyword evidence="6" id="KW-1185">Reference proteome</keyword>
<dbReference type="SUPFAM" id="SSF109604">
    <property type="entry name" value="HD-domain/PDEase-like"/>
    <property type="match status" value="1"/>
</dbReference>
<protein>
    <submittedName>
        <fullName evidence="5">Histidine kinase</fullName>
    </submittedName>
</protein>
<dbReference type="CDD" id="cd00077">
    <property type="entry name" value="HDc"/>
    <property type="match status" value="1"/>
</dbReference>
<dbReference type="Gene3D" id="1.10.3210.10">
    <property type="entry name" value="Hypothetical protein af1432"/>
    <property type="match status" value="1"/>
</dbReference>
<feature type="domain" description="HD-GYP" evidence="4">
    <location>
        <begin position="289"/>
        <end position="480"/>
    </location>
</feature>
<evidence type="ECO:0000313" key="6">
    <source>
        <dbReference type="Proteomes" id="UP000185490"/>
    </source>
</evidence>
<dbReference type="EMBL" id="CP007389">
    <property type="protein sequence ID" value="APT74529.1"/>
    <property type="molecule type" value="Genomic_DNA"/>
</dbReference>
<evidence type="ECO:0000256" key="2">
    <source>
        <dbReference type="SAM" id="Phobius"/>
    </source>
</evidence>
<feature type="domain" description="HD" evidence="3">
    <location>
        <begin position="311"/>
        <end position="434"/>
    </location>
</feature>
<dbReference type="Proteomes" id="UP000185490">
    <property type="component" value="Chromosome"/>
</dbReference>
<feature type="coiled-coil region" evidence="1">
    <location>
        <begin position="200"/>
        <end position="227"/>
    </location>
</feature>
<evidence type="ECO:0000313" key="5">
    <source>
        <dbReference type="EMBL" id="APT74529.1"/>
    </source>
</evidence>
<dbReference type="InterPro" id="IPR006675">
    <property type="entry name" value="HDIG_dom"/>
</dbReference>
<name>A0ABN4UYQ8_9BACT</name>
<keyword evidence="2" id="KW-0812">Transmembrane</keyword>